<sequence length="167" mass="18599">MGRQCDSFKANVFCKLRCQNCYKTKDQHSEDALEKSKECTDRNATLERVNGFLKVARAPSVPELTNHDDKVAPPVVHVAANRVAIVSVPKRRPHESFPSASIDFGWLSNVTEDHVSTAFACCPLGRLCPSPLDRFVYVCTGNHGKYWSLSVPPTGARPVRLSMRWAV</sequence>
<gene>
    <name evidence="1" type="ORF">QR680_009912</name>
</gene>
<dbReference type="Proteomes" id="UP001175271">
    <property type="component" value="Unassembled WGS sequence"/>
</dbReference>
<organism evidence="1 2">
    <name type="scientific">Steinernema hermaphroditum</name>
    <dbReference type="NCBI Taxonomy" id="289476"/>
    <lineage>
        <taxon>Eukaryota</taxon>
        <taxon>Metazoa</taxon>
        <taxon>Ecdysozoa</taxon>
        <taxon>Nematoda</taxon>
        <taxon>Chromadorea</taxon>
        <taxon>Rhabditida</taxon>
        <taxon>Tylenchina</taxon>
        <taxon>Panagrolaimomorpha</taxon>
        <taxon>Strongyloidoidea</taxon>
        <taxon>Steinernematidae</taxon>
        <taxon>Steinernema</taxon>
    </lineage>
</organism>
<comment type="caution">
    <text evidence="1">The sequence shown here is derived from an EMBL/GenBank/DDBJ whole genome shotgun (WGS) entry which is preliminary data.</text>
</comment>
<keyword evidence="2" id="KW-1185">Reference proteome</keyword>
<dbReference type="AlphaFoldDB" id="A0AA39INR3"/>
<name>A0AA39INR3_9BILA</name>
<evidence type="ECO:0000313" key="2">
    <source>
        <dbReference type="Proteomes" id="UP001175271"/>
    </source>
</evidence>
<protein>
    <submittedName>
        <fullName evidence="1">Uncharacterized protein</fullName>
    </submittedName>
</protein>
<dbReference type="EMBL" id="JAUCMV010000001">
    <property type="protein sequence ID" value="KAK0426809.1"/>
    <property type="molecule type" value="Genomic_DNA"/>
</dbReference>
<reference evidence="1" key="1">
    <citation type="submission" date="2023-06" db="EMBL/GenBank/DDBJ databases">
        <title>Genomic analysis of the entomopathogenic nematode Steinernema hermaphroditum.</title>
        <authorList>
            <person name="Schwarz E.M."/>
            <person name="Heppert J.K."/>
            <person name="Baniya A."/>
            <person name="Schwartz H.T."/>
            <person name="Tan C.-H."/>
            <person name="Antoshechkin I."/>
            <person name="Sternberg P.W."/>
            <person name="Goodrich-Blair H."/>
            <person name="Dillman A.R."/>
        </authorList>
    </citation>
    <scope>NUCLEOTIDE SEQUENCE</scope>
    <source>
        <strain evidence="1">PS9179</strain>
        <tissue evidence="1">Whole animal</tissue>
    </source>
</reference>
<evidence type="ECO:0000313" key="1">
    <source>
        <dbReference type="EMBL" id="KAK0426809.1"/>
    </source>
</evidence>
<accession>A0AA39INR3</accession>
<proteinExistence type="predicted"/>